<dbReference type="OrthoDB" id="3216271at2"/>
<keyword evidence="2" id="KW-1185">Reference proteome</keyword>
<gene>
    <name evidence="1" type="ordered locus">FRAAL0562</name>
</gene>
<dbReference type="RefSeq" id="WP_011601814.1">
    <property type="nucleotide sequence ID" value="NC_008278.1"/>
</dbReference>
<accession>Q0RT65</accession>
<reference evidence="1 2" key="1">
    <citation type="journal article" date="2007" name="Genome Res.">
        <title>Genome characteristics of facultatively symbiotic Frankia sp. strains reflect host range and host plant biogeography.</title>
        <authorList>
            <person name="Normand P."/>
            <person name="Lapierre P."/>
            <person name="Tisa L.S."/>
            <person name="Gogarten J.P."/>
            <person name="Alloisio N."/>
            <person name="Bagnarol E."/>
            <person name="Bassi C.A."/>
            <person name="Berry A.M."/>
            <person name="Bickhart D.M."/>
            <person name="Choisne N."/>
            <person name="Couloux A."/>
            <person name="Cournoyer B."/>
            <person name="Cruveiller S."/>
            <person name="Daubin V."/>
            <person name="Demange N."/>
            <person name="Francino M.P."/>
            <person name="Goltsman E."/>
            <person name="Huang Y."/>
            <person name="Kopp O.R."/>
            <person name="Labarre L."/>
            <person name="Lapidus A."/>
            <person name="Lavire C."/>
            <person name="Marechal J."/>
            <person name="Martinez M."/>
            <person name="Mastronunzio J.E."/>
            <person name="Mullin B.C."/>
            <person name="Niemann J."/>
            <person name="Pujic P."/>
            <person name="Rawnsley T."/>
            <person name="Rouy Z."/>
            <person name="Schenowitz C."/>
            <person name="Sellstedt A."/>
            <person name="Tavares F."/>
            <person name="Tomkins J.P."/>
            <person name="Vallenet D."/>
            <person name="Valverde C."/>
            <person name="Wall L.G."/>
            <person name="Wang Y."/>
            <person name="Medigue C."/>
            <person name="Benson D.R."/>
        </authorList>
    </citation>
    <scope>NUCLEOTIDE SEQUENCE [LARGE SCALE GENOMIC DNA]</scope>
    <source>
        <strain evidence="2">DSM 45986 / CECT 9034 / ACN14a</strain>
    </source>
</reference>
<organism evidence="1 2">
    <name type="scientific">Frankia alni (strain DSM 45986 / CECT 9034 / ACN14a)</name>
    <dbReference type="NCBI Taxonomy" id="326424"/>
    <lineage>
        <taxon>Bacteria</taxon>
        <taxon>Bacillati</taxon>
        <taxon>Actinomycetota</taxon>
        <taxon>Actinomycetes</taxon>
        <taxon>Frankiales</taxon>
        <taxon>Frankiaceae</taxon>
        <taxon>Frankia</taxon>
    </lineage>
</organism>
<dbReference type="EMBL" id="CT573213">
    <property type="protein sequence ID" value="CAJ59237.1"/>
    <property type="molecule type" value="Genomic_DNA"/>
</dbReference>
<dbReference type="AlphaFoldDB" id="Q0RT65"/>
<name>Q0RT65_FRAAA</name>
<dbReference type="eggNOG" id="ENOG503233A">
    <property type="taxonomic scope" value="Bacteria"/>
</dbReference>
<evidence type="ECO:0000313" key="1">
    <source>
        <dbReference type="EMBL" id="CAJ59237.1"/>
    </source>
</evidence>
<dbReference type="HOGENOM" id="CLU_115438_0_0_11"/>
<evidence type="ECO:0000313" key="2">
    <source>
        <dbReference type="Proteomes" id="UP000000657"/>
    </source>
</evidence>
<dbReference type="Proteomes" id="UP000000657">
    <property type="component" value="Chromosome"/>
</dbReference>
<proteinExistence type="predicted"/>
<protein>
    <submittedName>
        <fullName evidence="1">Uncharacterized protein</fullName>
    </submittedName>
</protein>
<dbReference type="KEGG" id="fal:FRAAL0562"/>
<sequence>MADKQELFDAVVEILRRRYQISGLDSTAGTFDLRDEDRAVRVTLEPNLLKEYFSRLDEENSVLGLAEAQGDERDRVRLQYIIMLIQEYFESDTFLSLVEIRLDRSADGRVSLVRRRGTERRSFSLADMEGGFWWSDRPGT</sequence>